<dbReference type="Pfam" id="PF14246">
    <property type="entry name" value="TetR_C_7"/>
    <property type="match status" value="1"/>
</dbReference>
<dbReference type="SUPFAM" id="SSF48498">
    <property type="entry name" value="Tetracyclin repressor-like, C-terminal domain"/>
    <property type="match status" value="1"/>
</dbReference>
<accession>A0A6J4PXN6</accession>
<feature type="domain" description="Transcriptional regulator TetR C-terminal Proteobacteria type" evidence="1">
    <location>
        <begin position="6"/>
        <end position="91"/>
    </location>
</feature>
<dbReference type="Gene3D" id="1.10.357.10">
    <property type="entry name" value="Tetracycline Repressor, domain 2"/>
    <property type="match status" value="1"/>
</dbReference>
<reference evidence="2" key="1">
    <citation type="submission" date="2020-02" db="EMBL/GenBank/DDBJ databases">
        <authorList>
            <person name="Meier V. D."/>
        </authorList>
    </citation>
    <scope>NUCLEOTIDE SEQUENCE</scope>
    <source>
        <strain evidence="2">AVDCRST_MAG80</strain>
    </source>
</reference>
<dbReference type="EMBL" id="CADCVC010000028">
    <property type="protein sequence ID" value="CAA9426559.1"/>
    <property type="molecule type" value="Genomic_DNA"/>
</dbReference>
<sequence>MLSLAAKIELDSYDDPRVARLLRVIFAESALDPEGSARMVGEVQGRVLGFLVAYLGRQVELGVLQPHNPQSVARAFFGSLIFYMLSREVFPHLSEGLPGKDEYARDVVGALLDGLRAEGPGKGTES</sequence>
<dbReference type="InterPro" id="IPR036271">
    <property type="entry name" value="Tet_transcr_reg_TetR-rel_C_sf"/>
</dbReference>
<evidence type="ECO:0000259" key="1">
    <source>
        <dbReference type="Pfam" id="PF14246"/>
    </source>
</evidence>
<protein>
    <recommendedName>
        <fullName evidence="1">Transcriptional regulator TetR C-terminal Proteobacteria type domain-containing protein</fullName>
    </recommendedName>
</protein>
<proteinExistence type="predicted"/>
<evidence type="ECO:0000313" key="2">
    <source>
        <dbReference type="EMBL" id="CAA9426559.1"/>
    </source>
</evidence>
<organism evidence="2">
    <name type="scientific">uncultured Rubrobacteraceae bacterium</name>
    <dbReference type="NCBI Taxonomy" id="349277"/>
    <lineage>
        <taxon>Bacteria</taxon>
        <taxon>Bacillati</taxon>
        <taxon>Actinomycetota</taxon>
        <taxon>Rubrobacteria</taxon>
        <taxon>Rubrobacterales</taxon>
        <taxon>Rubrobacteraceae</taxon>
        <taxon>environmental samples</taxon>
    </lineage>
</organism>
<dbReference type="InterPro" id="IPR039536">
    <property type="entry name" value="TetR_C_Proteobacteria"/>
</dbReference>
<gene>
    <name evidence="2" type="ORF">AVDCRST_MAG80-267</name>
</gene>
<name>A0A6J4PXN6_9ACTN</name>
<dbReference type="AlphaFoldDB" id="A0A6J4PXN6"/>